<dbReference type="Gene3D" id="3.40.395.10">
    <property type="entry name" value="Adenoviral Proteinase, Chain A"/>
    <property type="match status" value="1"/>
</dbReference>
<feature type="region of interest" description="Disordered" evidence="4">
    <location>
        <begin position="467"/>
        <end position="516"/>
    </location>
</feature>
<evidence type="ECO:0000256" key="1">
    <source>
        <dbReference type="ARBA" id="ARBA00005234"/>
    </source>
</evidence>
<dbReference type="InterPro" id="IPR038765">
    <property type="entry name" value="Papain-like_cys_pep_sf"/>
</dbReference>
<proteinExistence type="inferred from homology"/>
<dbReference type="SUPFAM" id="SSF54001">
    <property type="entry name" value="Cysteine proteinases"/>
    <property type="match status" value="1"/>
</dbReference>
<accession>A0ABC9ABN5</accession>
<feature type="compositionally biased region" description="Polar residues" evidence="4">
    <location>
        <begin position="472"/>
        <end position="499"/>
    </location>
</feature>
<organism evidence="6 7">
    <name type="scientific">Urochloa decumbens</name>
    <dbReference type="NCBI Taxonomy" id="240449"/>
    <lineage>
        <taxon>Eukaryota</taxon>
        <taxon>Viridiplantae</taxon>
        <taxon>Streptophyta</taxon>
        <taxon>Embryophyta</taxon>
        <taxon>Tracheophyta</taxon>
        <taxon>Spermatophyta</taxon>
        <taxon>Magnoliopsida</taxon>
        <taxon>Liliopsida</taxon>
        <taxon>Poales</taxon>
        <taxon>Poaceae</taxon>
        <taxon>PACMAD clade</taxon>
        <taxon>Panicoideae</taxon>
        <taxon>Panicodae</taxon>
        <taxon>Paniceae</taxon>
        <taxon>Melinidinae</taxon>
        <taxon>Urochloa</taxon>
    </lineage>
</organism>
<dbReference type="GO" id="GO:0008233">
    <property type="term" value="F:peptidase activity"/>
    <property type="evidence" value="ECO:0007669"/>
    <property type="project" value="UniProtKB-KW"/>
</dbReference>
<dbReference type="PANTHER" id="PTHR34835:SF60">
    <property type="entry name" value="OS10G0490300 PROTEIN"/>
    <property type="match status" value="1"/>
</dbReference>
<dbReference type="AlphaFoldDB" id="A0ABC9ABN5"/>
<evidence type="ECO:0000259" key="5">
    <source>
        <dbReference type="Pfam" id="PF02902"/>
    </source>
</evidence>
<feature type="region of interest" description="Disordered" evidence="4">
    <location>
        <begin position="531"/>
        <end position="569"/>
    </location>
</feature>
<evidence type="ECO:0000256" key="4">
    <source>
        <dbReference type="SAM" id="MobiDB-lite"/>
    </source>
</evidence>
<evidence type="ECO:0000256" key="3">
    <source>
        <dbReference type="ARBA" id="ARBA00022801"/>
    </source>
</evidence>
<feature type="region of interest" description="Disordered" evidence="4">
    <location>
        <begin position="583"/>
        <end position="614"/>
    </location>
</feature>
<dbReference type="Pfam" id="PF02902">
    <property type="entry name" value="Peptidase_C48"/>
    <property type="match status" value="1"/>
</dbReference>
<dbReference type="EMBL" id="OZ075130">
    <property type="protein sequence ID" value="CAL4975413.1"/>
    <property type="molecule type" value="Genomic_DNA"/>
</dbReference>
<sequence length="1111" mass="124829">MARKRRRDIEECSDSDDDVLVQSIDGSISASEDDNIFCSQDGLATGGIGAEDSSSNGDSEFNFNLYHDALKDYKKVKEYKNKLKRRFLQQSAKAKTMMKSKDAFTRFSVKAFSDVLDALTPHHKNVIEEYGFGSLLLFEKCFVPNRFAKWVAQLVDYNSGDIIVGGKIISLTKESVHHVLGIPLGGRPFPNDTSAGKSVVLEKFNRTSIPPVKFFANKLINHEPLSDVDIFICFIVVALHSFLCPNASIVPSYRYFGIFDDIENVRDFDWCGFVLSWLIEHIKQYKKKKAKSINNSEGSLGGCIYYLAVLYLDFVDFGPRRVSNAIPRISVWKGNMIRTYSNYDLKSPGQFGFRPIMDIGDTCYCKNIDVIRTNAPPIQFDAAFMEELDSVSRCNIPFELKQSICQAIERHCFSSALIVNLDLASISHLPENIFKTFTKLLQHASSVDQRSKKLVLDVLKLITEYPHDSDHNTPTVASPNHTPVNTPKSSSPLLSTDNIPTPVPCCQSGHQSSEHIDLTKDSPKILQSAMKNNAPAASKSCAQVPDSPLVGSLNHAMQPSSSTTPAGKVNEDMVKNKLQRNSSVTPIQSNKRHGSGVQSGAYSKDHAKLPKHQARLKGSRNFVTESEIASLRAPLCDISNVGVVLTKSKIMQRVSTSDSDEPRDVIPLDDDKTFVPDSLSPVTRSKPRMSSPVKLTSDSEDESSFLTQRENVPKFTPNLPKKHSVLSSTRNVSFTNLPASDKSARSKDVQVIGQRTLSQSVRDMTKTSDDIYNKQFHFSSSTPRTSPEYAFPEMYASGSSSKYPPYVSRDSSTGGKVPIHGPRRPVKSTSIFHGDYETATAKFNVSRSELKYYKNICSLATSQYSNDNAVCLGKVRCTFWSLGDSLKPSGSVNPFVMSAYCYSLYIKPTGHPDVSKSHYFFANIGENLLKDDDEANHEVLARAFKRSSKSRPLNHCNNLYFPTCYNNHWFVFVVNIKDNNFVFLDPLHHKDHEFLEYVTEKMVNHFQLHWDKYARTEMKFDDYNYLYPDMPEQALDSSFDSGIFAMMSLSHWNSPRSVLRYKFDSSDIPTIRVKIANELVFQPTNEGNKTRVIEYEDSIHIDEPQKPSKRS</sequence>
<feature type="region of interest" description="Disordered" evidence="4">
    <location>
        <begin position="655"/>
        <end position="705"/>
    </location>
</feature>
<keyword evidence="7" id="KW-1185">Reference proteome</keyword>
<dbReference type="InterPro" id="IPR003653">
    <property type="entry name" value="Peptidase_C48_C"/>
</dbReference>
<name>A0ABC9ABN5_9POAL</name>
<feature type="region of interest" description="Disordered" evidence="4">
    <location>
        <begin position="798"/>
        <end position="824"/>
    </location>
</feature>
<dbReference type="PANTHER" id="PTHR34835">
    <property type="entry name" value="OS07G0283600 PROTEIN-RELATED"/>
    <property type="match status" value="1"/>
</dbReference>
<dbReference type="GO" id="GO:0006508">
    <property type="term" value="P:proteolysis"/>
    <property type="evidence" value="ECO:0007669"/>
    <property type="project" value="UniProtKB-KW"/>
</dbReference>
<evidence type="ECO:0000313" key="7">
    <source>
        <dbReference type="Proteomes" id="UP001497457"/>
    </source>
</evidence>
<protein>
    <recommendedName>
        <fullName evidence="5">Ubiquitin-like protease family profile domain-containing protein</fullName>
    </recommendedName>
</protein>
<feature type="domain" description="Ubiquitin-like protease family profile" evidence="5">
    <location>
        <begin position="939"/>
        <end position="1077"/>
    </location>
</feature>
<feature type="compositionally biased region" description="Basic and acidic residues" evidence="4">
    <location>
        <begin position="660"/>
        <end position="674"/>
    </location>
</feature>
<evidence type="ECO:0000256" key="2">
    <source>
        <dbReference type="ARBA" id="ARBA00022670"/>
    </source>
</evidence>
<keyword evidence="2" id="KW-0645">Protease</keyword>
<keyword evidence="3" id="KW-0378">Hydrolase</keyword>
<gene>
    <name evidence="6" type="ORF">URODEC1_LOCUS53130</name>
</gene>
<dbReference type="Proteomes" id="UP001497457">
    <property type="component" value="Chromosome 20rd"/>
</dbReference>
<reference evidence="6" key="1">
    <citation type="submission" date="2024-10" db="EMBL/GenBank/DDBJ databases">
        <authorList>
            <person name="Ryan C."/>
        </authorList>
    </citation>
    <scope>NUCLEOTIDE SEQUENCE [LARGE SCALE GENOMIC DNA]</scope>
</reference>
<comment type="similarity">
    <text evidence="1">Belongs to the peptidase C48 family.</text>
</comment>
<evidence type="ECO:0000313" key="6">
    <source>
        <dbReference type="EMBL" id="CAL4975413.1"/>
    </source>
</evidence>
<feature type="compositionally biased region" description="Polar residues" evidence="4">
    <location>
        <begin position="555"/>
        <end position="565"/>
    </location>
</feature>